<dbReference type="AlphaFoldDB" id="A0A2R8BSI8"/>
<feature type="transmembrane region" description="Helical" evidence="1">
    <location>
        <begin position="21"/>
        <end position="45"/>
    </location>
</feature>
<dbReference type="EMBL" id="ONZF01000002">
    <property type="protein sequence ID" value="SPJ23100.1"/>
    <property type="molecule type" value="Genomic_DNA"/>
</dbReference>
<sequence length="121" mass="12607">MFGPQIAALRFAIKSAARRAKWGAIGALFLLLALVFLGVAVWVALVDAVGVIPAALIIGGVCLVIGLVALAFSRYPPRVVPKEAASEMQNPMNSPALSTAAVVNAVVMGIAAGRAMRRRNR</sequence>
<name>A0A2R8BSI8_9RHOB</name>
<protein>
    <recommendedName>
        <fullName evidence="4">Holin-X, holin superfamily III</fullName>
    </recommendedName>
</protein>
<dbReference type="OrthoDB" id="9981108at2"/>
<proteinExistence type="predicted"/>
<keyword evidence="1" id="KW-0812">Transmembrane</keyword>
<reference evidence="2 3" key="1">
    <citation type="submission" date="2018-03" db="EMBL/GenBank/DDBJ databases">
        <authorList>
            <person name="Keele B.F."/>
        </authorList>
    </citation>
    <scope>NUCLEOTIDE SEQUENCE [LARGE SCALE GENOMIC DNA]</scope>
    <source>
        <strain evidence="2 3">CECT 8504</strain>
    </source>
</reference>
<dbReference type="RefSeq" id="WP_108892969.1">
    <property type="nucleotide sequence ID" value="NZ_ONZF01000002.1"/>
</dbReference>
<keyword evidence="1" id="KW-0472">Membrane</keyword>
<accession>A0A2R8BSI8</accession>
<evidence type="ECO:0000313" key="2">
    <source>
        <dbReference type="EMBL" id="SPJ23100.1"/>
    </source>
</evidence>
<keyword evidence="1" id="KW-1133">Transmembrane helix</keyword>
<feature type="transmembrane region" description="Helical" evidence="1">
    <location>
        <begin position="51"/>
        <end position="75"/>
    </location>
</feature>
<keyword evidence="3" id="KW-1185">Reference proteome</keyword>
<organism evidence="2 3">
    <name type="scientific">Palleronia abyssalis</name>
    <dbReference type="NCBI Taxonomy" id="1501240"/>
    <lineage>
        <taxon>Bacteria</taxon>
        <taxon>Pseudomonadati</taxon>
        <taxon>Pseudomonadota</taxon>
        <taxon>Alphaproteobacteria</taxon>
        <taxon>Rhodobacterales</taxon>
        <taxon>Roseobacteraceae</taxon>
        <taxon>Palleronia</taxon>
    </lineage>
</organism>
<dbReference type="Proteomes" id="UP000244912">
    <property type="component" value="Unassembled WGS sequence"/>
</dbReference>
<gene>
    <name evidence="2" type="ORF">PAA8504_00905</name>
</gene>
<evidence type="ECO:0008006" key="4">
    <source>
        <dbReference type="Google" id="ProtNLM"/>
    </source>
</evidence>
<evidence type="ECO:0000256" key="1">
    <source>
        <dbReference type="SAM" id="Phobius"/>
    </source>
</evidence>
<evidence type="ECO:0000313" key="3">
    <source>
        <dbReference type="Proteomes" id="UP000244912"/>
    </source>
</evidence>